<dbReference type="SUPFAM" id="SSF53474">
    <property type="entry name" value="alpha/beta-Hydrolases"/>
    <property type="match status" value="1"/>
</dbReference>
<gene>
    <name evidence="2" type="ORF">DFQ14_10242</name>
</gene>
<proteinExistence type="predicted"/>
<evidence type="ECO:0000313" key="3">
    <source>
        <dbReference type="Proteomes" id="UP000253495"/>
    </source>
</evidence>
<dbReference type="InterPro" id="IPR029058">
    <property type="entry name" value="AB_hydrolase_fold"/>
</dbReference>
<dbReference type="PANTHER" id="PTHR37574">
    <property type="entry name" value="LIPASE B"/>
    <property type="match status" value="1"/>
</dbReference>
<evidence type="ECO:0000313" key="2">
    <source>
        <dbReference type="EMBL" id="RCW45741.1"/>
    </source>
</evidence>
<reference evidence="2 3" key="1">
    <citation type="submission" date="2018-07" db="EMBL/GenBank/DDBJ databases">
        <title>Genomic Encyclopedia of Type Strains, Phase III (KMG-III): the genomes of soil and plant-associated and newly described type strains.</title>
        <authorList>
            <person name="Whitman W."/>
        </authorList>
    </citation>
    <scope>NUCLEOTIDE SEQUENCE [LARGE SCALE GENOMIC DNA]</scope>
    <source>
        <strain evidence="2 3">CECT 8575</strain>
    </source>
</reference>
<dbReference type="Proteomes" id="UP000253495">
    <property type="component" value="Unassembled WGS sequence"/>
</dbReference>
<evidence type="ECO:0008006" key="4">
    <source>
        <dbReference type="Google" id="ProtNLM"/>
    </source>
</evidence>
<feature type="signal peptide" evidence="1">
    <location>
        <begin position="1"/>
        <end position="28"/>
    </location>
</feature>
<keyword evidence="3" id="KW-1185">Reference proteome</keyword>
<protein>
    <recommendedName>
        <fullName evidence="4">Lipase (Class 2)</fullName>
    </recommendedName>
</protein>
<dbReference type="InterPro" id="IPR053228">
    <property type="entry name" value="Stereospecific_Lipase"/>
</dbReference>
<dbReference type="Gene3D" id="3.40.50.1820">
    <property type="entry name" value="alpha/beta hydrolase"/>
    <property type="match status" value="1"/>
</dbReference>
<dbReference type="OrthoDB" id="8871309at2"/>
<dbReference type="EMBL" id="QPJC01000002">
    <property type="protein sequence ID" value="RCW45741.1"/>
    <property type="molecule type" value="Genomic_DNA"/>
</dbReference>
<sequence>MGSSGFRLFAVLAMTFSFLVGGMLPAHAGDGPALRTPQWRLEQALECGEKVASAERTPVILVHGTGATPEENWSGGYVQALPRAGFPVCTVELPERALVDLQVSAEYVVHAIREVYELSGREVGLVGHSQGGLHPVWALRFWPDLADMVEDSIGLAAPYGGTAAANADCGDGSCVTAYWQMRRGADYITALRRQSPPAGVAYTSIGTRTDELVQPAPEATHLPGARNIFVQDVCPARPVDHLAMAFDAAGYALVLDALTHPGPAEVSRISPLVCTRLFGPDMDPPRVLLGGLSYLEAETSRTIEGYPERDSEPRLRPYAR</sequence>
<feature type="chain" id="PRO_5016753360" description="Lipase (Class 2)" evidence="1">
    <location>
        <begin position="29"/>
        <end position="320"/>
    </location>
</feature>
<dbReference type="PANTHER" id="PTHR37574:SF1">
    <property type="entry name" value="LIPASE B"/>
    <property type="match status" value="1"/>
</dbReference>
<comment type="caution">
    <text evidence="2">The sequence shown here is derived from an EMBL/GenBank/DDBJ whole genome shotgun (WGS) entry which is preliminary data.</text>
</comment>
<accession>A0A368VZG7</accession>
<organism evidence="2 3">
    <name type="scientific">Halopolyspora algeriensis</name>
    <dbReference type="NCBI Taxonomy" id="1500506"/>
    <lineage>
        <taxon>Bacteria</taxon>
        <taxon>Bacillati</taxon>
        <taxon>Actinomycetota</taxon>
        <taxon>Actinomycetes</taxon>
        <taxon>Actinomycetes incertae sedis</taxon>
        <taxon>Halopolyspora</taxon>
    </lineage>
</organism>
<name>A0A368VZG7_9ACTN</name>
<dbReference type="AlphaFoldDB" id="A0A368VZG7"/>
<keyword evidence="1" id="KW-0732">Signal</keyword>
<evidence type="ECO:0000256" key="1">
    <source>
        <dbReference type="SAM" id="SignalP"/>
    </source>
</evidence>